<feature type="binding site" evidence="15">
    <location>
        <position position="1505"/>
    </location>
    <ligand>
        <name>acetyl-CoA</name>
        <dbReference type="ChEBI" id="CHEBI:57288"/>
    </ligand>
</feature>
<dbReference type="GO" id="GO:0051391">
    <property type="term" value="P:tRNA acetylation"/>
    <property type="evidence" value="ECO:0007669"/>
    <property type="project" value="UniProtKB-UniRule"/>
</dbReference>
<feature type="binding site" evidence="15">
    <location>
        <begin position="1404"/>
        <end position="1406"/>
    </location>
    <ligand>
        <name>acetyl-CoA</name>
        <dbReference type="ChEBI" id="CHEBI:57288"/>
    </ligand>
</feature>
<evidence type="ECO:0000256" key="2">
    <source>
        <dbReference type="ARBA" id="ARBA00010040"/>
    </source>
</evidence>
<keyword evidence="12 15" id="KW-0012">Acyltransferase</keyword>
<dbReference type="Pfam" id="PF13725">
    <property type="entry name" value="tRNA_bind_2"/>
    <property type="match status" value="1"/>
</dbReference>
<dbReference type="InterPro" id="IPR027992">
    <property type="entry name" value="tRNA_bind_dom"/>
</dbReference>
<dbReference type="InterPro" id="IPR001375">
    <property type="entry name" value="Peptidase_S9_cat"/>
</dbReference>
<evidence type="ECO:0000313" key="22">
    <source>
        <dbReference type="EMBL" id="RAR14945.1"/>
    </source>
</evidence>
<dbReference type="Gene3D" id="3.40.50.11040">
    <property type="match status" value="1"/>
</dbReference>
<feature type="domain" description="TmcA/NAT10 N-terminal" evidence="19">
    <location>
        <begin position="776"/>
        <end position="969"/>
    </location>
</feature>
<comment type="caution">
    <text evidence="22">The sequence shown here is derived from an EMBL/GenBank/DDBJ whole genome shotgun (WGS) entry which is preliminary data.</text>
</comment>
<dbReference type="GO" id="GO:0005524">
    <property type="term" value="F:ATP binding"/>
    <property type="evidence" value="ECO:0007669"/>
    <property type="project" value="UniProtKB-UniRule"/>
</dbReference>
<dbReference type="InterPro" id="IPR007807">
    <property type="entry name" value="TcmA/NAT10_helicase"/>
</dbReference>
<feature type="region of interest" description="Disordered" evidence="16">
    <location>
        <begin position="1202"/>
        <end position="1234"/>
    </location>
</feature>
<dbReference type="InterPro" id="IPR027417">
    <property type="entry name" value="P-loop_NTPase"/>
</dbReference>
<dbReference type="GO" id="GO:0005730">
    <property type="term" value="C:nucleolus"/>
    <property type="evidence" value="ECO:0007669"/>
    <property type="project" value="UniProtKB-SubCell"/>
</dbReference>
<evidence type="ECO:0000256" key="4">
    <source>
        <dbReference type="ARBA" id="ARBA00022670"/>
    </source>
</evidence>
<dbReference type="PANTHER" id="PTHR10925:SF5">
    <property type="entry name" value="RNA CYTIDINE ACETYLTRANSFERASE"/>
    <property type="match status" value="1"/>
</dbReference>
<feature type="domain" description="Possible tRNA binding" evidence="21">
    <location>
        <begin position="1541"/>
        <end position="1777"/>
    </location>
</feature>
<keyword evidence="3 15" id="KW-0698">rRNA processing</keyword>
<evidence type="ECO:0000256" key="10">
    <source>
        <dbReference type="ARBA" id="ARBA00022840"/>
    </source>
</evidence>
<evidence type="ECO:0000259" key="19">
    <source>
        <dbReference type="Pfam" id="PF08351"/>
    </source>
</evidence>
<keyword evidence="8" id="KW-0378">Hydrolase</keyword>
<evidence type="ECO:0000259" key="21">
    <source>
        <dbReference type="Pfam" id="PF13725"/>
    </source>
</evidence>
<feature type="domain" description="TcmA/NAT10 helicase" evidence="18">
    <location>
        <begin position="1050"/>
        <end position="1264"/>
    </location>
</feature>
<feature type="compositionally biased region" description="Basic and acidic residues" evidence="16">
    <location>
        <begin position="1214"/>
        <end position="1227"/>
    </location>
</feature>
<dbReference type="Pfam" id="PF08351">
    <property type="entry name" value="TmcA_N"/>
    <property type="match status" value="1"/>
</dbReference>
<dbReference type="GO" id="GO:0051392">
    <property type="term" value="F:tRNA cytidine N4-acetyltransferase activity"/>
    <property type="evidence" value="ECO:0007669"/>
    <property type="project" value="RHEA"/>
</dbReference>
<evidence type="ECO:0000256" key="7">
    <source>
        <dbReference type="ARBA" id="ARBA00022741"/>
    </source>
</evidence>
<comment type="catalytic activity">
    <reaction evidence="15">
        <text>a cytidine in tRNA + acetyl-CoA + ATP + H2O = an N(4)-acetylcytidine in tRNA + ADP + phosphate + CoA + H(+)</text>
        <dbReference type="Rhea" id="RHEA:53876"/>
        <dbReference type="Rhea" id="RHEA-COMP:13670"/>
        <dbReference type="Rhea" id="RHEA-COMP:13671"/>
        <dbReference type="ChEBI" id="CHEBI:15377"/>
        <dbReference type="ChEBI" id="CHEBI:15378"/>
        <dbReference type="ChEBI" id="CHEBI:30616"/>
        <dbReference type="ChEBI" id="CHEBI:43474"/>
        <dbReference type="ChEBI" id="CHEBI:57287"/>
        <dbReference type="ChEBI" id="CHEBI:57288"/>
        <dbReference type="ChEBI" id="CHEBI:74900"/>
        <dbReference type="ChEBI" id="CHEBI:82748"/>
        <dbReference type="ChEBI" id="CHEBI:456216"/>
    </reaction>
</comment>
<organism evidence="22 23">
    <name type="scientific">Stemphylium lycopersici</name>
    <name type="common">Tomato gray leaf spot disease fungus</name>
    <name type="synonym">Thyrospora lycopersici</name>
    <dbReference type="NCBI Taxonomy" id="183478"/>
    <lineage>
        <taxon>Eukaryota</taxon>
        <taxon>Fungi</taxon>
        <taxon>Dikarya</taxon>
        <taxon>Ascomycota</taxon>
        <taxon>Pezizomycotina</taxon>
        <taxon>Dothideomycetes</taxon>
        <taxon>Pleosporomycetidae</taxon>
        <taxon>Pleosporales</taxon>
        <taxon>Pleosporineae</taxon>
        <taxon>Pleosporaceae</taxon>
        <taxon>Stemphylium</taxon>
    </lineage>
</organism>
<accession>A0A364NCA5</accession>
<evidence type="ECO:0000256" key="16">
    <source>
        <dbReference type="SAM" id="MobiDB-lite"/>
    </source>
</evidence>
<dbReference type="Pfam" id="PF05127">
    <property type="entry name" value="NAT10_TcmA_helicase"/>
    <property type="match status" value="1"/>
</dbReference>
<proteinExistence type="inferred from homology"/>
<dbReference type="Pfam" id="PF00326">
    <property type="entry name" value="Peptidase_S9"/>
    <property type="match status" value="1"/>
</dbReference>
<dbReference type="InterPro" id="IPR033688">
    <property type="entry name" value="NAT10"/>
</dbReference>
<evidence type="ECO:0000256" key="13">
    <source>
        <dbReference type="ARBA" id="ARBA00052133"/>
    </source>
</evidence>
<evidence type="ECO:0000256" key="1">
    <source>
        <dbReference type="ARBA" id="ARBA00004604"/>
    </source>
</evidence>
<dbReference type="Gene3D" id="3.40.50.300">
    <property type="entry name" value="P-loop containing nucleotide triphosphate hydrolases"/>
    <property type="match status" value="1"/>
</dbReference>
<dbReference type="FunFam" id="3.40.50.300:FF:002218">
    <property type="entry name" value="tRNA(Met) cytidine acetyltransferase TmcA"/>
    <property type="match status" value="1"/>
</dbReference>
<comment type="function">
    <text evidence="15">RNA cytidine acetyltransferase with specificity toward both 18S rRNA and tRNAs. Catalyzes the formation of N(4)-acetylcytidine (ac4C) in 18S rRNA. Required for early nucleolar cleavages of precursor rRNA at sites A0, A1 and A2 during 18S rRNA synthesis. Catalyzes the formation of ac4C in serine and leucine tRNAs. Requires the tRNA-binding adapter protein TAN1 for full tRNA acetyltransferase activity but not for 18S rRNA acetylation.</text>
</comment>
<dbReference type="Gene3D" id="2.120.10.30">
    <property type="entry name" value="TolB, C-terminal domain"/>
    <property type="match status" value="1"/>
</dbReference>
<feature type="domain" description="Peptidase S9 prolyl oligopeptidase catalytic" evidence="17">
    <location>
        <begin position="510"/>
        <end position="719"/>
    </location>
</feature>
<dbReference type="GO" id="GO:0006508">
    <property type="term" value="P:proteolysis"/>
    <property type="evidence" value="ECO:0007669"/>
    <property type="project" value="UniProtKB-KW"/>
</dbReference>
<evidence type="ECO:0000259" key="20">
    <source>
        <dbReference type="Pfam" id="PF13718"/>
    </source>
</evidence>
<evidence type="ECO:0000256" key="12">
    <source>
        <dbReference type="ARBA" id="ARBA00023315"/>
    </source>
</evidence>
<evidence type="ECO:0000259" key="18">
    <source>
        <dbReference type="Pfam" id="PF05127"/>
    </source>
</evidence>
<comment type="similarity">
    <text evidence="2">Belongs to the peptidase S9C family.</text>
</comment>
<keyword evidence="5 15" id="KW-0808">Transferase</keyword>
<dbReference type="InterPro" id="IPR013562">
    <property type="entry name" value="TmcA/NAT10_N"/>
</dbReference>
<dbReference type="HAMAP" id="MF_03211">
    <property type="entry name" value="RNA_acetyltr_Nat10"/>
    <property type="match status" value="1"/>
</dbReference>
<dbReference type="FunFam" id="3.40.50.11040:FF:000002">
    <property type="entry name" value="RNA cytidine acetyltransferase"/>
    <property type="match status" value="1"/>
</dbReference>
<evidence type="ECO:0000256" key="15">
    <source>
        <dbReference type="HAMAP-Rule" id="MF_03211"/>
    </source>
</evidence>
<feature type="compositionally biased region" description="Basic residues" evidence="16">
    <location>
        <begin position="1827"/>
        <end position="1838"/>
    </location>
</feature>
<evidence type="ECO:0000256" key="9">
    <source>
        <dbReference type="ARBA" id="ARBA00022825"/>
    </source>
</evidence>
<dbReference type="FunFam" id="3.40.50.1820:FF:000028">
    <property type="entry name" value="S9 family peptidase"/>
    <property type="match status" value="1"/>
</dbReference>
<dbReference type="Gene3D" id="3.40.630.30">
    <property type="match status" value="1"/>
</dbReference>
<keyword evidence="9" id="KW-0720">Serine protease</keyword>
<keyword evidence="23" id="KW-1185">Reference proteome</keyword>
<comment type="subcellular location">
    <subcellularLocation>
        <location evidence="1 15">Nucleus</location>
        <location evidence="1 15">Nucleolus</location>
    </subcellularLocation>
</comment>
<evidence type="ECO:0000259" key="17">
    <source>
        <dbReference type="Pfam" id="PF00326"/>
    </source>
</evidence>
<comment type="catalytic activity">
    <reaction evidence="13 15">
        <text>a cytidine in 18S rRNA + acetyl-CoA + ATP + H2O = an N(4)-acetylcytidine in 18S rRNA + ADP + phosphate + CoA + H(+)</text>
        <dbReference type="Rhea" id="RHEA:51424"/>
        <dbReference type="Rhea" id="RHEA-COMP:13575"/>
        <dbReference type="Rhea" id="RHEA-COMP:13576"/>
        <dbReference type="ChEBI" id="CHEBI:15377"/>
        <dbReference type="ChEBI" id="CHEBI:15378"/>
        <dbReference type="ChEBI" id="CHEBI:30616"/>
        <dbReference type="ChEBI" id="CHEBI:43474"/>
        <dbReference type="ChEBI" id="CHEBI:57287"/>
        <dbReference type="ChEBI" id="CHEBI:57288"/>
        <dbReference type="ChEBI" id="CHEBI:74900"/>
        <dbReference type="ChEBI" id="CHEBI:82748"/>
        <dbReference type="ChEBI" id="CHEBI:456216"/>
    </reaction>
</comment>
<dbReference type="EMBL" id="QGDH01000016">
    <property type="protein sequence ID" value="RAR14945.1"/>
    <property type="molecule type" value="Genomic_DNA"/>
</dbReference>
<dbReference type="GO" id="GO:0008236">
    <property type="term" value="F:serine-type peptidase activity"/>
    <property type="evidence" value="ECO:0007669"/>
    <property type="project" value="UniProtKB-KW"/>
</dbReference>
<comment type="subunit">
    <text evidence="15">Interacts with TAN1.</text>
</comment>
<dbReference type="OrthoDB" id="10067491at2759"/>
<dbReference type="InterPro" id="IPR000182">
    <property type="entry name" value="GNAT_dom"/>
</dbReference>
<keyword evidence="4" id="KW-0645">Protease</keyword>
<evidence type="ECO:0000256" key="6">
    <source>
        <dbReference type="ARBA" id="ARBA00022694"/>
    </source>
</evidence>
<keyword evidence="11 15" id="KW-0539">Nucleus</keyword>
<evidence type="ECO:0000256" key="14">
    <source>
        <dbReference type="ARBA" id="ARBA00068357"/>
    </source>
</evidence>
<feature type="binding site" evidence="15">
    <location>
        <begin position="1055"/>
        <end position="1064"/>
    </location>
    <ligand>
        <name>ATP</name>
        <dbReference type="ChEBI" id="CHEBI:30616"/>
    </ligand>
</feature>
<dbReference type="Proteomes" id="UP000249619">
    <property type="component" value="Unassembled WGS sequence"/>
</dbReference>
<dbReference type="InterPro" id="IPR029058">
    <property type="entry name" value="AB_hydrolase_fold"/>
</dbReference>
<dbReference type="PANTHER" id="PTHR10925">
    <property type="entry name" value="N-ACETYLTRANSFERASE 10"/>
    <property type="match status" value="1"/>
</dbReference>
<keyword evidence="10 15" id="KW-0067">ATP-binding</keyword>
<reference evidence="23" key="1">
    <citation type="submission" date="2018-05" db="EMBL/GenBank/DDBJ databases">
        <title>Draft genome sequence of Stemphylium lycopersici strain CIDEFI 213.</title>
        <authorList>
            <person name="Medina R."/>
            <person name="Franco M.E.E."/>
            <person name="Lucentini C.G."/>
            <person name="Saparrat M.C.N."/>
            <person name="Balatti P.A."/>
        </authorList>
    </citation>
    <scope>NUCLEOTIDE SEQUENCE [LARGE SCALE GENOMIC DNA]</scope>
    <source>
        <strain evidence="23">CIDEFI 213</strain>
    </source>
</reference>
<dbReference type="GO" id="GO:0030686">
    <property type="term" value="C:90S preribosome"/>
    <property type="evidence" value="ECO:0007669"/>
    <property type="project" value="TreeGrafter"/>
</dbReference>
<dbReference type="Pfam" id="PF07676">
    <property type="entry name" value="PD40"/>
    <property type="match status" value="1"/>
</dbReference>
<feature type="binding site" evidence="15">
    <location>
        <position position="1246"/>
    </location>
    <ligand>
        <name>ATP</name>
        <dbReference type="ChEBI" id="CHEBI:30616"/>
    </ligand>
</feature>
<dbReference type="STRING" id="183478.A0A364NCA5"/>
<gene>
    <name evidence="15" type="primary">NAT10</name>
    <name evidence="22" type="ORF">DDE83_001581</name>
</gene>
<dbReference type="EC" id="2.3.1.-" evidence="15"/>
<evidence type="ECO:0000256" key="5">
    <source>
        <dbReference type="ARBA" id="ARBA00022679"/>
    </source>
</evidence>
<dbReference type="SUPFAM" id="SSF82171">
    <property type="entry name" value="DPP6 N-terminal domain-like"/>
    <property type="match status" value="1"/>
</dbReference>
<keyword evidence="7 15" id="KW-0547">Nucleotide-binding</keyword>
<evidence type="ECO:0000256" key="3">
    <source>
        <dbReference type="ARBA" id="ARBA00022552"/>
    </source>
</evidence>
<dbReference type="InterPro" id="IPR032672">
    <property type="entry name" value="TmcA/NAT10/Kre33"/>
</dbReference>
<dbReference type="InterPro" id="IPR011042">
    <property type="entry name" value="6-blade_b-propeller_TolB-like"/>
</dbReference>
<dbReference type="GO" id="GO:1904812">
    <property type="term" value="P:rRNA acetylation involved in maturation of SSU-rRNA"/>
    <property type="evidence" value="ECO:0007669"/>
    <property type="project" value="InterPro"/>
</dbReference>
<feature type="binding site" evidence="15">
    <location>
        <begin position="1411"/>
        <end position="1417"/>
    </location>
    <ligand>
        <name>acetyl-CoA</name>
        <dbReference type="ChEBI" id="CHEBI:57288"/>
    </ligand>
</feature>
<name>A0A364NCA5_STELY</name>
<comment type="similarity">
    <text evidence="15">Belongs to the RNA cytidine acetyltransferase family. NAT10 subfamily.</text>
</comment>
<protein>
    <recommendedName>
        <fullName evidence="14 15">RNA cytidine acetyltransferase</fullName>
        <ecNumber evidence="15">2.3.1.-</ecNumber>
    </recommendedName>
    <alternativeName>
        <fullName evidence="15">18S rRNA cytosine acetyltransferase</fullName>
    </alternativeName>
</protein>
<evidence type="ECO:0000313" key="23">
    <source>
        <dbReference type="Proteomes" id="UP000249619"/>
    </source>
</evidence>
<feature type="domain" description="N-acetyltransferase" evidence="20">
    <location>
        <begin position="1305"/>
        <end position="1533"/>
    </location>
</feature>
<dbReference type="GO" id="GO:1990883">
    <property type="term" value="F:18S rRNA cytidine N-acetyltransferase activity"/>
    <property type="evidence" value="ECO:0007669"/>
    <property type="project" value="TreeGrafter"/>
</dbReference>
<dbReference type="Gene3D" id="3.40.50.1820">
    <property type="entry name" value="alpha/beta hydrolase"/>
    <property type="match status" value="1"/>
</dbReference>
<feature type="region of interest" description="Disordered" evidence="16">
    <location>
        <begin position="1819"/>
        <end position="1838"/>
    </location>
</feature>
<evidence type="ECO:0000256" key="11">
    <source>
        <dbReference type="ARBA" id="ARBA00023242"/>
    </source>
</evidence>
<dbReference type="InterPro" id="IPR011659">
    <property type="entry name" value="WD40"/>
</dbReference>
<evidence type="ECO:0000256" key="8">
    <source>
        <dbReference type="ARBA" id="ARBA00022801"/>
    </source>
</evidence>
<dbReference type="GO" id="GO:0000049">
    <property type="term" value="F:tRNA binding"/>
    <property type="evidence" value="ECO:0007669"/>
    <property type="project" value="TreeGrafter"/>
</dbReference>
<dbReference type="SUPFAM" id="SSF53474">
    <property type="entry name" value="alpha/beta-Hydrolases"/>
    <property type="match status" value="1"/>
</dbReference>
<keyword evidence="6 15" id="KW-0819">tRNA processing</keyword>
<dbReference type="Pfam" id="PF13718">
    <property type="entry name" value="GNAT_acetyltr_2"/>
    <property type="match status" value="1"/>
</dbReference>
<sequence>MTIRAAKFTPKVLLEAPRRSEGSPNSDASKILYSVSTYSFTEHAKKSEIRLLDTASQQTSLVTDDKSCSEPTWLDDEIVLLLKSNDNGTTDLLIGPPENFEKSKYTAATIEGPVSDSKVYALGNGEFALAVVGKAKPDGTLFNPEKVEKSHTSGKLYKSGFVRHWDHYVTENRNAIWLGKLCPKKANGSNIFELEKPLKNALKDTPLESPIEPFGGKDHFDISKHGLVFTSKDPDLNPATHTKTNIYVSAAPSFWEDLHSKSIPEIKKASIEGFEGASTSPTWSNSGTMIAFLSMKTDGYESDKNQAFIIHDYNHPSQATLLYASEDGKGKWDRSPQSIAWSPDDWRLYFTAESHGRGNLYSAGPPKPSNEKQPLPSLLVEGGTIGGAQVLKNGDVFVTSTSLIENSLYSLVPLSARSNSADVYSLPTDDRPYDSDPEHLTTKYISSNTRSGSMFGLSRHQIDEIHWDGAASGTKVHAWVVKPSDFSSKKTYPLAYLVHGGPQGAWTDGWSTRWNPAVFAEQGYVVICPNPTGSTSYGQDFTDAIQGQWGGLPYQDLELGFEYIKSNVEYVDTERAVALGASYGGYMMNWIQGHPLGRKFKALVTHDGVFSMHGQMASEELYFPFHDLEGTLWNNPEGWSKWDPSKFTENWATPQLVIHSELDYRLTISEGLAAFNVLQSKGIKSQLLTFPDENHWVLKPENGLMWHEVVLDWINEHVGLEKYTERQKAAKEDQKHPATSFLPESRLRHPAITHHGRRGPDACRALTMPKKAIDSRIPALIRNGAQEKKRSFFVVVGDRQKDVIVNLYHILLNVDVKLNKSVLWAYKNKLLGFSSHRKKREKKIKNEIKRGIRDVDTEDPFELFVSTQNIRYVYYKETDKILGNTYGMCILQDFEALTPNLLARTMETVEGGGLVILLLKGMSSLKQLYTMSMDIHSRYRTEAHSDVVARFNERFLLSLGKCDSCLVVDDELNVLPISGGKHVKQLPPPDAELQGKTPKAKELAEIKESLADSPPTGDLVKLAKTVDQAKALLTFVEAIVEKTLRSTVTLTASRGRGKSAALGMAVAAAVAHGYSNIYITSPSPENLKTLFEFILKGFDSLDYADHQDYTIMQSTQPDQNKAIVRIELHRQHRQVIQYIRPEDSHVLGQAELLVIDEAAAIPLPLVRKLMGPYLVFMASTINGYEGTGRSLSLKLIQQLREQSRGKGTNGSTHVVDRSTGKETKDGTETSMTGRSLREITLSEPIRYAQGDSVERWMNDLLCLDATLPRKMITQGCPHPDKCQLLHVNRDTLFSYNPAAEKFLQKMMALYVASHYKNTPNDLQLMSDAPAHQLFVLTGPTEENKLPEPLCVIQVALEGQISRESVLNSLSRGQRAGGDLIPWIVSQQFQDENFASLSGARVVRIATNPEYVNMGYGSKALQLLVDFYDGKLASLSENEPQEVEQMRRVTEADLEEASLLQDNVKIREANEMPPLFARLQELKAPKLDYVGVSYGLTSQLHKFWKRASFVPVYLRQTPNDLTGEHTCIMLRSLETTSSDGSWVAAFAKDFQKRFLSLLSYQFRTFPSITSLSIEESASAGSKLDADLAAKPISKAELDALFTPFDLKRLDSYANNMLDYHVILDLLPPIASLYFTGRLKGQIKLSGVQTALLLAIGLQRKEFSDLEKELNLNSSQLMAMFVKIMRKTATAFRSIVEGAVEETMPEAMDVEQDGENNNDDDGENTHRFKPLEKSLEEELKEGGEEFLAEDKERQRSMIDALPLHKYEIGAGAADWEDAERAISNAAKKGTAAAGSLTVAVKTGEKKRKVGEAVEEAYKEAEKFKEGAAKKSKKHKSGKRA</sequence>